<comment type="caution">
    <text evidence="2">The sequence shown here is derived from an EMBL/GenBank/DDBJ whole genome shotgun (WGS) entry which is preliminary data.</text>
</comment>
<evidence type="ECO:0000313" key="2">
    <source>
        <dbReference type="EMBL" id="PMS37465.1"/>
    </source>
</evidence>
<dbReference type="Gene3D" id="1.10.260.40">
    <property type="entry name" value="lambda repressor-like DNA-binding domains"/>
    <property type="match status" value="1"/>
</dbReference>
<dbReference type="InterPro" id="IPR010982">
    <property type="entry name" value="Lambda_DNA-bd_dom_sf"/>
</dbReference>
<dbReference type="Proteomes" id="UP000235777">
    <property type="component" value="Unassembled WGS sequence"/>
</dbReference>
<evidence type="ECO:0000313" key="4">
    <source>
        <dbReference type="Proteomes" id="UP000235777"/>
    </source>
</evidence>
<dbReference type="EMBL" id="PYUC01000001">
    <property type="protein sequence ID" value="PTB22891.1"/>
    <property type="molecule type" value="Genomic_DNA"/>
</dbReference>
<gene>
    <name evidence="2" type="ORF">C0Z20_08970</name>
    <name evidence="3" type="ORF">C9I57_02705</name>
</gene>
<evidence type="ECO:0000313" key="5">
    <source>
        <dbReference type="Proteomes" id="UP000240638"/>
    </source>
</evidence>
<dbReference type="InterPro" id="IPR001387">
    <property type="entry name" value="Cro/C1-type_HTH"/>
</dbReference>
<protein>
    <submittedName>
        <fullName evidence="2">Transcriptional regulator</fullName>
    </submittedName>
</protein>
<name>A0A2N7X7N3_9BURK</name>
<dbReference type="SUPFAM" id="SSF47413">
    <property type="entry name" value="lambda repressor-like DNA-binding domains"/>
    <property type="match status" value="1"/>
</dbReference>
<dbReference type="GO" id="GO:0003677">
    <property type="term" value="F:DNA binding"/>
    <property type="evidence" value="ECO:0007669"/>
    <property type="project" value="InterPro"/>
</dbReference>
<dbReference type="AlphaFoldDB" id="A0A2N7X7N3"/>
<dbReference type="Pfam" id="PF01381">
    <property type="entry name" value="HTH_3"/>
    <property type="match status" value="1"/>
</dbReference>
<dbReference type="Proteomes" id="UP000240638">
    <property type="component" value="Unassembled WGS sequence"/>
</dbReference>
<reference evidence="3 5" key="2">
    <citation type="submission" date="2018-03" db="EMBL/GenBank/DDBJ databases">
        <title>Whole genome analyses suggest that Burkholderia sensu lato contains two further novel genera in the rhizoxinica-symbiotica group Mycetohabitans gen. nov., and Trinickia gen. nov.: implications for the evolution of diazotrophy and nodulation in the Burkholderiaceae.</title>
        <authorList>
            <person name="Estrada De Los Santos P."/>
            <person name="Palmer M."/>
            <person name="Chavez-Ramirez B."/>
            <person name="Steenkamp E.T."/>
            <person name="Hirsch A.M."/>
            <person name="Manyaka P."/>
            <person name="Maluk M."/>
            <person name="Lafos M."/>
            <person name="Crook M."/>
            <person name="Gross E."/>
            <person name="Simon M.F."/>
            <person name="Bueno Dos Reis Junior F."/>
            <person name="Poole P.S."/>
            <person name="Venter S.N."/>
            <person name="James E.K."/>
        </authorList>
    </citation>
    <scope>NUCLEOTIDE SEQUENCE [LARGE SCALE GENOMIC DNA]</scope>
    <source>
        <strain evidence="3 5">JPY-366</strain>
    </source>
</reference>
<feature type="domain" description="HTH cro/C1-type" evidence="1">
    <location>
        <begin position="26"/>
        <end position="68"/>
    </location>
</feature>
<keyword evidence="4" id="KW-1185">Reference proteome</keyword>
<dbReference type="EMBL" id="PNYC01000004">
    <property type="protein sequence ID" value="PMS37465.1"/>
    <property type="molecule type" value="Genomic_DNA"/>
</dbReference>
<evidence type="ECO:0000313" key="3">
    <source>
        <dbReference type="EMBL" id="PTB22891.1"/>
    </source>
</evidence>
<proteinExistence type="predicted"/>
<organism evidence="2 4">
    <name type="scientific">Trinickia symbiotica</name>
    <dbReference type="NCBI Taxonomy" id="863227"/>
    <lineage>
        <taxon>Bacteria</taxon>
        <taxon>Pseudomonadati</taxon>
        <taxon>Pseudomonadota</taxon>
        <taxon>Betaproteobacteria</taxon>
        <taxon>Burkholderiales</taxon>
        <taxon>Burkholderiaceae</taxon>
        <taxon>Trinickia</taxon>
    </lineage>
</organism>
<evidence type="ECO:0000259" key="1">
    <source>
        <dbReference type="PROSITE" id="PS50943"/>
    </source>
</evidence>
<dbReference type="PROSITE" id="PS50943">
    <property type="entry name" value="HTH_CROC1"/>
    <property type="match status" value="1"/>
</dbReference>
<sequence length="109" mass="12196">MVKTRQLAELLPYEAENVARALGETISLARRARFWTQGDLAAKMGVSVNTVVNLEKGRPSVSLAQLLKALWTLDRLNVLQDSLRPELDPVVQAEGLRRIPRRARGDRHG</sequence>
<dbReference type="CDD" id="cd00093">
    <property type="entry name" value="HTH_XRE"/>
    <property type="match status" value="1"/>
</dbReference>
<dbReference type="STRING" id="863227.GCA_000373005_01604"/>
<accession>A0A2N7X7N3</accession>
<reference evidence="2 4" key="1">
    <citation type="submission" date="2018-01" db="EMBL/GenBank/DDBJ databases">
        <title>Whole genome analyses suggest that Burkholderia sensu lato contains two further novel genera in the rhizoxinica-symbiotica group Mycetohabitans gen. nov., and Trinickia gen. nov.: implications for the evolution of diazotrophy and nodulation in the Burkholderiaceae.</title>
        <authorList>
            <person name="Estrada-de los Santos P."/>
            <person name="Palmer M."/>
            <person name="Chavez-Ramirez B."/>
            <person name="Beukes C."/>
            <person name="Steenkamp E.T."/>
            <person name="Hirsch A.M."/>
            <person name="Manyaka P."/>
            <person name="Maluk M."/>
            <person name="Lafos M."/>
            <person name="Crook M."/>
            <person name="Gross E."/>
            <person name="Simon M.F."/>
            <person name="Bueno dos Reis Junior F."/>
            <person name="Poole P.S."/>
            <person name="Venter S.N."/>
            <person name="James E.K."/>
        </authorList>
    </citation>
    <scope>NUCLEOTIDE SEQUENCE [LARGE SCALE GENOMIC DNA]</scope>
    <source>
        <strain evidence="2 4">JPY 581</strain>
    </source>
</reference>